<evidence type="ECO:0000313" key="2">
    <source>
        <dbReference type="Proteomes" id="UP001057402"/>
    </source>
</evidence>
<proteinExistence type="predicted"/>
<evidence type="ECO:0000313" key="1">
    <source>
        <dbReference type="EMBL" id="KAI4373565.1"/>
    </source>
</evidence>
<protein>
    <submittedName>
        <fullName evidence="1">Uncharacterized protein</fullName>
    </submittedName>
</protein>
<dbReference type="Proteomes" id="UP001057402">
    <property type="component" value="Chromosome 4"/>
</dbReference>
<reference evidence="2" key="1">
    <citation type="journal article" date="2023" name="Front. Plant Sci.">
        <title>Chromosomal-level genome assembly of Melastoma candidum provides insights into trichome evolution.</title>
        <authorList>
            <person name="Zhong Y."/>
            <person name="Wu W."/>
            <person name="Sun C."/>
            <person name="Zou P."/>
            <person name="Liu Y."/>
            <person name="Dai S."/>
            <person name="Zhou R."/>
        </authorList>
    </citation>
    <scope>NUCLEOTIDE SEQUENCE [LARGE SCALE GENOMIC DNA]</scope>
</reference>
<dbReference type="EMBL" id="CM042883">
    <property type="protein sequence ID" value="KAI4373565.1"/>
    <property type="molecule type" value="Genomic_DNA"/>
</dbReference>
<sequence length="996" mass="108299">MANGADAEDFVVLSHVRRGLKREFAFALKAQSELSGSLGRTRGARRTQSGSLADGRVGSPDRKGGKRLKLSSPDVDVAVEAVVGSNAVADGAVSEDEAKSDIDNGEDTGSGCLGDGERGKFAENSVKREVSDGKKGIDNVSVDMEDCGVVEEVLADVVGSVENGNANIEENACFNGVEETDRGVKACGKVEVVLALNSLSEKAKIARAKEDKVASPVGSVVVPISVAEVSPQKFVKRFTRSALKLKDNVVNVDSVCVNINGRKLEPSGTSVKLEMKMSKKIELKRPFTSLKEFLESGLLEGYHVTYYRYLKGTRQKGKGLEGIIRGSGISCFCAKCKPTNNVVAPTLFELHAGSPNKRPPEYIYLDNGRTLRDVMNAVKNSSVNTMEQAVQAVIGCDILNTCSSCLSCRGLMPTVGLGNTKLLCSQCLEMKESKTSPVTVAAKGNRLPENVDLKPVVKSSAKPASSAMPIDAGPIVKTTAKTTYSTLPIGKTLAEASESTLPIVVKTELTPCAEPTKLHAVSMITGKLTRKDLRLHRLVFEEDVLPDGTEVAYYARGQKMLVGYKKGFGIICSCCDSEVSPSQFEAHAGWASRRKPYLHIYTSNGVSLHELAVNLNEQRSISSKESDDVCSVCLDYGDLLCCDTCPRTYHLDCIHLRSLPQGSWSCRYCVNLRQQEKFVNIDSLAAGRVAGADLIEQITKRCIRIVTPPATEFGGCALCRGHGFTRSGFGPKTVIICDQCEKEFHVGCLREHGMAYLKELPKGDWFCGTDCDRINSALKRLVAHGEVKLPDSLLDVVRKKRMERDRQSSSDVEIKWRILNSKMDSSDESRQLLSHSIKIFRDRFAPIAETAAKRDLIPAMVYGKSYKGQEFGGMFCIILIVNQAIVSAGLLRIFGDKVAELPLVATMTDCQGQGYFQSLFSCIEGLLHSLNVKDLVLPAAEEAESIWINRFGFGKVEKEEAKELRSKCPMMIFEGTTVLKKAVPAISDPSTGELKQ</sequence>
<comment type="caution">
    <text evidence="1">The sequence shown here is derived from an EMBL/GenBank/DDBJ whole genome shotgun (WGS) entry which is preliminary data.</text>
</comment>
<organism evidence="1 2">
    <name type="scientific">Melastoma candidum</name>
    <dbReference type="NCBI Taxonomy" id="119954"/>
    <lineage>
        <taxon>Eukaryota</taxon>
        <taxon>Viridiplantae</taxon>
        <taxon>Streptophyta</taxon>
        <taxon>Embryophyta</taxon>
        <taxon>Tracheophyta</taxon>
        <taxon>Spermatophyta</taxon>
        <taxon>Magnoliopsida</taxon>
        <taxon>eudicotyledons</taxon>
        <taxon>Gunneridae</taxon>
        <taxon>Pentapetalae</taxon>
        <taxon>rosids</taxon>
        <taxon>malvids</taxon>
        <taxon>Myrtales</taxon>
        <taxon>Melastomataceae</taxon>
        <taxon>Melastomatoideae</taxon>
        <taxon>Melastomateae</taxon>
        <taxon>Melastoma</taxon>
    </lineage>
</organism>
<gene>
    <name evidence="1" type="ORF">MLD38_011679</name>
</gene>
<name>A0ACB9R4E2_9MYRT</name>
<accession>A0ACB9R4E2</accession>
<keyword evidence="2" id="KW-1185">Reference proteome</keyword>